<accession>A0ABQ9UH71</accession>
<feature type="chain" id="PRO_5047284688" evidence="1">
    <location>
        <begin position="21"/>
        <end position="116"/>
    </location>
</feature>
<feature type="signal peptide" evidence="1">
    <location>
        <begin position="1"/>
        <end position="20"/>
    </location>
</feature>
<comment type="caution">
    <text evidence="2">The sequence shown here is derived from an EMBL/GenBank/DDBJ whole genome shotgun (WGS) entry which is preliminary data.</text>
</comment>
<evidence type="ECO:0000313" key="2">
    <source>
        <dbReference type="EMBL" id="KAK2096090.1"/>
    </source>
</evidence>
<dbReference type="Proteomes" id="UP001266305">
    <property type="component" value="Unassembled WGS sequence"/>
</dbReference>
<gene>
    <name evidence="2" type="ORF">P7K49_025124</name>
</gene>
<evidence type="ECO:0000256" key="1">
    <source>
        <dbReference type="SAM" id="SignalP"/>
    </source>
</evidence>
<evidence type="ECO:0000313" key="3">
    <source>
        <dbReference type="Proteomes" id="UP001266305"/>
    </source>
</evidence>
<proteinExistence type="predicted"/>
<sequence>MVLFCLKISSLAFFLSPQQAALLSGSSEHQSVAESVSLTVHEKLPCRGDDKTTVPGKEVALATSGAPPLEIFWSMGDENSYENVASSRFPSYNWELQSQAISDQPSSISLSREVYS</sequence>
<keyword evidence="1" id="KW-0732">Signal</keyword>
<protein>
    <submittedName>
        <fullName evidence="2">Uncharacterized protein</fullName>
    </submittedName>
</protein>
<name>A0ABQ9UH71_SAGOE</name>
<reference evidence="2 3" key="1">
    <citation type="submission" date="2023-05" db="EMBL/GenBank/DDBJ databases">
        <title>B98-5 Cell Line De Novo Hybrid Assembly: An Optical Mapping Approach.</title>
        <authorList>
            <person name="Kananen K."/>
            <person name="Auerbach J.A."/>
            <person name="Kautto E."/>
            <person name="Blachly J.S."/>
        </authorList>
    </citation>
    <scope>NUCLEOTIDE SEQUENCE [LARGE SCALE GENOMIC DNA]</scope>
    <source>
        <strain evidence="2">B95-8</strain>
        <tissue evidence="2">Cell line</tissue>
    </source>
</reference>
<keyword evidence="3" id="KW-1185">Reference proteome</keyword>
<organism evidence="2 3">
    <name type="scientific">Saguinus oedipus</name>
    <name type="common">Cotton-top tamarin</name>
    <name type="synonym">Oedipomidas oedipus</name>
    <dbReference type="NCBI Taxonomy" id="9490"/>
    <lineage>
        <taxon>Eukaryota</taxon>
        <taxon>Metazoa</taxon>
        <taxon>Chordata</taxon>
        <taxon>Craniata</taxon>
        <taxon>Vertebrata</taxon>
        <taxon>Euteleostomi</taxon>
        <taxon>Mammalia</taxon>
        <taxon>Eutheria</taxon>
        <taxon>Euarchontoglires</taxon>
        <taxon>Primates</taxon>
        <taxon>Haplorrhini</taxon>
        <taxon>Platyrrhini</taxon>
        <taxon>Cebidae</taxon>
        <taxon>Callitrichinae</taxon>
        <taxon>Saguinus</taxon>
    </lineage>
</organism>
<dbReference type="EMBL" id="JASSZA010000012">
    <property type="protein sequence ID" value="KAK2096090.1"/>
    <property type="molecule type" value="Genomic_DNA"/>
</dbReference>